<protein>
    <submittedName>
        <fullName evidence="2">Uncharacterized protein</fullName>
    </submittedName>
</protein>
<keyword evidence="1" id="KW-0472">Membrane</keyword>
<feature type="transmembrane region" description="Helical" evidence="1">
    <location>
        <begin position="86"/>
        <end position="110"/>
    </location>
</feature>
<keyword evidence="3" id="KW-1185">Reference proteome</keyword>
<gene>
    <name evidence="2" type="ORF">F5972_29250</name>
</gene>
<keyword evidence="1" id="KW-0812">Transmembrane</keyword>
<sequence>MNVEEAERSLALIRRTQAKAVRSRPWFPTWYAAGVGLFVTGVQFVTEPGTPVVVTVATGLLLAAGMGALVALLVRTRTMTAHRSLVRANVMAIFMLWLALGVGLCLAVAFRLDAAEVAYARTYAGLVMTAFLLVTGPFVGRWMSALLARRIESGS</sequence>
<organism evidence="2 3">
    <name type="scientific">Microbispora cellulosiformans</name>
    <dbReference type="NCBI Taxonomy" id="2614688"/>
    <lineage>
        <taxon>Bacteria</taxon>
        <taxon>Bacillati</taxon>
        <taxon>Actinomycetota</taxon>
        <taxon>Actinomycetes</taxon>
        <taxon>Streptosporangiales</taxon>
        <taxon>Streptosporangiaceae</taxon>
        <taxon>Microbispora</taxon>
    </lineage>
</organism>
<feature type="transmembrane region" description="Helical" evidence="1">
    <location>
        <begin position="52"/>
        <end position="74"/>
    </location>
</feature>
<evidence type="ECO:0000256" key="1">
    <source>
        <dbReference type="SAM" id="Phobius"/>
    </source>
</evidence>
<evidence type="ECO:0000313" key="3">
    <source>
        <dbReference type="Proteomes" id="UP000327011"/>
    </source>
</evidence>
<accession>A0A5J5JUH4</accession>
<dbReference type="RefSeq" id="WP_150937996.1">
    <property type="nucleotide sequence ID" value="NZ_VYTZ01000013.1"/>
</dbReference>
<comment type="caution">
    <text evidence="2">The sequence shown here is derived from an EMBL/GenBank/DDBJ whole genome shotgun (WGS) entry which is preliminary data.</text>
</comment>
<proteinExistence type="predicted"/>
<dbReference type="AlphaFoldDB" id="A0A5J5JUH4"/>
<feature type="transmembrane region" description="Helical" evidence="1">
    <location>
        <begin position="29"/>
        <end position="46"/>
    </location>
</feature>
<keyword evidence="1" id="KW-1133">Transmembrane helix</keyword>
<feature type="transmembrane region" description="Helical" evidence="1">
    <location>
        <begin position="122"/>
        <end position="140"/>
    </location>
</feature>
<name>A0A5J5JUH4_9ACTN</name>
<dbReference type="EMBL" id="VYTZ01000013">
    <property type="protein sequence ID" value="KAA9375049.1"/>
    <property type="molecule type" value="Genomic_DNA"/>
</dbReference>
<reference evidence="2 3" key="1">
    <citation type="submission" date="2019-09" db="EMBL/GenBank/DDBJ databases">
        <title>Screening of Novel Bioactive Compounds from Soil-Associated.</title>
        <authorList>
            <person name="Gong X."/>
        </authorList>
    </citation>
    <scope>NUCLEOTIDE SEQUENCE [LARGE SCALE GENOMIC DNA]</scope>
    <source>
        <strain evidence="2 3">Gxj-6</strain>
    </source>
</reference>
<dbReference type="Proteomes" id="UP000327011">
    <property type="component" value="Unassembled WGS sequence"/>
</dbReference>
<evidence type="ECO:0000313" key="2">
    <source>
        <dbReference type="EMBL" id="KAA9375049.1"/>
    </source>
</evidence>